<organism evidence="8 9">
    <name type="scientific">Geotrypetes seraphini</name>
    <name type="common">Gaboon caecilian</name>
    <name type="synonym">Caecilia seraphini</name>
    <dbReference type="NCBI Taxonomy" id="260995"/>
    <lineage>
        <taxon>Eukaryota</taxon>
        <taxon>Metazoa</taxon>
        <taxon>Chordata</taxon>
        <taxon>Craniata</taxon>
        <taxon>Vertebrata</taxon>
        <taxon>Euteleostomi</taxon>
        <taxon>Amphibia</taxon>
        <taxon>Gymnophiona</taxon>
        <taxon>Geotrypetes</taxon>
    </lineage>
</organism>
<dbReference type="InterPro" id="IPR006574">
    <property type="entry name" value="PRY"/>
</dbReference>
<dbReference type="InterPro" id="IPR013320">
    <property type="entry name" value="ConA-like_dom_sf"/>
</dbReference>
<evidence type="ECO:0000256" key="2">
    <source>
        <dbReference type="ARBA" id="ARBA00022771"/>
    </source>
</evidence>
<dbReference type="InterPro" id="IPR001870">
    <property type="entry name" value="B30.2/SPRY"/>
</dbReference>
<dbReference type="PROSITE" id="PS50119">
    <property type="entry name" value="ZF_BBOX"/>
    <property type="match status" value="1"/>
</dbReference>
<dbReference type="InterPro" id="IPR003877">
    <property type="entry name" value="SPRY_dom"/>
</dbReference>
<dbReference type="InterPro" id="IPR013083">
    <property type="entry name" value="Znf_RING/FYVE/PHD"/>
</dbReference>
<dbReference type="KEGG" id="gsh:117346833"/>
<dbReference type="GeneID" id="117346833"/>
<dbReference type="Gene3D" id="2.60.120.920">
    <property type="match status" value="1"/>
</dbReference>
<dbReference type="SMART" id="SM00589">
    <property type="entry name" value="PRY"/>
    <property type="match status" value="1"/>
</dbReference>
<feature type="domain" description="B30.2/SPRY" evidence="7">
    <location>
        <begin position="217"/>
        <end position="411"/>
    </location>
</feature>
<evidence type="ECO:0000259" key="7">
    <source>
        <dbReference type="PROSITE" id="PS50188"/>
    </source>
</evidence>
<dbReference type="InterPro" id="IPR043136">
    <property type="entry name" value="B30.2/SPRY_sf"/>
</dbReference>
<evidence type="ECO:0000313" key="8">
    <source>
        <dbReference type="Proteomes" id="UP000515159"/>
    </source>
</evidence>
<name>A0A6P8PBH2_GEOSA</name>
<protein>
    <submittedName>
        <fullName evidence="9">E3 ubiquitin-protein ligase TRIM11-like</fullName>
    </submittedName>
</protein>
<evidence type="ECO:0000256" key="1">
    <source>
        <dbReference type="ARBA" id="ARBA00022723"/>
    </source>
</evidence>
<keyword evidence="3" id="KW-0862">Zinc</keyword>
<dbReference type="Gene3D" id="3.30.160.60">
    <property type="entry name" value="Classic Zinc Finger"/>
    <property type="match status" value="1"/>
</dbReference>
<dbReference type="SMART" id="SM00336">
    <property type="entry name" value="BBOX"/>
    <property type="match status" value="1"/>
</dbReference>
<dbReference type="PROSITE" id="PS50089">
    <property type="entry name" value="ZF_RING_2"/>
    <property type="match status" value="1"/>
</dbReference>
<evidence type="ECO:0000256" key="3">
    <source>
        <dbReference type="ARBA" id="ARBA00022833"/>
    </source>
</evidence>
<evidence type="ECO:0000259" key="5">
    <source>
        <dbReference type="PROSITE" id="PS50089"/>
    </source>
</evidence>
<dbReference type="PANTHER" id="PTHR24103">
    <property type="entry name" value="E3 UBIQUITIN-PROTEIN LIGASE TRIM"/>
    <property type="match status" value="1"/>
</dbReference>
<dbReference type="Gene3D" id="3.30.40.10">
    <property type="entry name" value="Zinc/RING finger domain, C3HC4 (zinc finger)"/>
    <property type="match status" value="1"/>
</dbReference>
<dbReference type="Pfam" id="PF13765">
    <property type="entry name" value="PRY"/>
    <property type="match status" value="1"/>
</dbReference>
<dbReference type="InParanoid" id="A0A6P8PBH2"/>
<keyword evidence="2 4" id="KW-0863">Zinc-finger</keyword>
<dbReference type="RefSeq" id="XP_033772871.1">
    <property type="nucleotide sequence ID" value="XM_033916980.1"/>
</dbReference>
<evidence type="ECO:0000256" key="4">
    <source>
        <dbReference type="PROSITE-ProRule" id="PRU00024"/>
    </source>
</evidence>
<dbReference type="SMART" id="SM00449">
    <property type="entry name" value="SPRY"/>
    <property type="match status" value="1"/>
</dbReference>
<feature type="domain" description="B box-type" evidence="6">
    <location>
        <begin position="89"/>
        <end position="130"/>
    </location>
</feature>
<dbReference type="InterPro" id="IPR050143">
    <property type="entry name" value="TRIM/RBCC"/>
</dbReference>
<feature type="domain" description="RING-type" evidence="5">
    <location>
        <begin position="17"/>
        <end position="58"/>
    </location>
</feature>
<sequence>MATVSEVQESLPVVGSCSFCMNYFTEPVTIDCGHNFCHSCITFYWQKLHSDFPCPQCKEMSAERNLRPNRQLANVIEIAKRLQTSKRLQEGHLCEEHGRKLKLFCAEDRRPICVGCDRSQEHKSHNVTPIEEAAEEYKEKCKIHLKSLRKKLDTIFEYKCNEQKKAEELKDVKDTLNRYREREMPKTEVVSTEGKMCFQLSYPRQTIILRKMLKKFGETHDAELDWWTKHTRHAVDVTLDPETAHPQIILSKDRKSAQHGDARVKLPDVPEQFDPSISALGCQGISAGRHYWEVEVGDATEWAIGVCKDSASRNGKLTLSPESGYWALGMWKGKECVAFTSLSSRLLLGVKPQAVGIFVDYEAGKVSFYNADEKSHLSTFTNIFVGKLRPYFCPGANIGNQNAGALKIRPVSDWE</sequence>
<gene>
    <name evidence="9" type="primary">LOC117346833</name>
</gene>
<dbReference type="SUPFAM" id="SSF57845">
    <property type="entry name" value="B-box zinc-binding domain"/>
    <property type="match status" value="1"/>
</dbReference>
<reference evidence="9" key="1">
    <citation type="submission" date="2025-08" db="UniProtKB">
        <authorList>
            <consortium name="RefSeq"/>
        </authorList>
    </citation>
    <scope>IDENTIFICATION</scope>
</reference>
<keyword evidence="1" id="KW-0479">Metal-binding</keyword>
<accession>A0A6P8PBH2</accession>
<dbReference type="PROSITE" id="PS50188">
    <property type="entry name" value="B302_SPRY"/>
    <property type="match status" value="1"/>
</dbReference>
<dbReference type="InterPro" id="IPR003879">
    <property type="entry name" value="Butyrophylin_SPRY"/>
</dbReference>
<dbReference type="PROSITE" id="PS00518">
    <property type="entry name" value="ZF_RING_1"/>
    <property type="match status" value="1"/>
</dbReference>
<dbReference type="OrthoDB" id="128536at2759"/>
<dbReference type="SUPFAM" id="SSF49899">
    <property type="entry name" value="Concanavalin A-like lectins/glucanases"/>
    <property type="match status" value="1"/>
</dbReference>
<dbReference type="CDD" id="cd13733">
    <property type="entry name" value="SPRY_PRY_C-I_1"/>
    <property type="match status" value="1"/>
</dbReference>
<dbReference type="PRINTS" id="PR01407">
    <property type="entry name" value="BUTYPHLNCDUF"/>
</dbReference>
<dbReference type="InterPro" id="IPR017907">
    <property type="entry name" value="Znf_RING_CS"/>
</dbReference>
<evidence type="ECO:0000259" key="6">
    <source>
        <dbReference type="PROSITE" id="PS50119"/>
    </source>
</evidence>
<dbReference type="SMART" id="SM00184">
    <property type="entry name" value="RING"/>
    <property type="match status" value="1"/>
</dbReference>
<dbReference type="InterPro" id="IPR001841">
    <property type="entry name" value="Znf_RING"/>
</dbReference>
<evidence type="ECO:0000313" key="9">
    <source>
        <dbReference type="RefSeq" id="XP_033772871.1"/>
    </source>
</evidence>
<dbReference type="GO" id="GO:0008270">
    <property type="term" value="F:zinc ion binding"/>
    <property type="evidence" value="ECO:0007669"/>
    <property type="project" value="UniProtKB-KW"/>
</dbReference>
<keyword evidence="8" id="KW-1185">Reference proteome</keyword>
<dbReference type="Pfam" id="PF00643">
    <property type="entry name" value="zf-B_box"/>
    <property type="match status" value="1"/>
</dbReference>
<dbReference type="InterPro" id="IPR000315">
    <property type="entry name" value="Znf_B-box"/>
</dbReference>
<dbReference type="Pfam" id="PF00622">
    <property type="entry name" value="SPRY"/>
    <property type="match status" value="1"/>
</dbReference>
<dbReference type="AlphaFoldDB" id="A0A6P8PBH2"/>
<dbReference type="FunFam" id="2.60.120.920:FF:000004">
    <property type="entry name" value="Butyrophilin subfamily 1 member A1"/>
    <property type="match status" value="1"/>
</dbReference>
<dbReference type="Pfam" id="PF15227">
    <property type="entry name" value="zf-C3HC4_4"/>
    <property type="match status" value="1"/>
</dbReference>
<proteinExistence type="predicted"/>
<dbReference type="SUPFAM" id="SSF57850">
    <property type="entry name" value="RING/U-box"/>
    <property type="match status" value="1"/>
</dbReference>
<dbReference type="Proteomes" id="UP000515159">
    <property type="component" value="Chromosome 12"/>
</dbReference>